<sequence>MPIYLMSLMRIPRVVRLRFEKIQRDFLWGGGALEKRPHLVKWDVVRSHKMKGGLGIRNFSILNRALLCKWSWRFAVKESLFGSLLSVGSMGKKEGGSLVSLSRCVGSGLLGFYGGWYPCFSRPFNDWEMEVVASLISFLQGKRLIVGMEDKVLWNASKNGIFSVKSLYNTLDSSGAISFPWRIIWSPCVPTRVGFFAWEASWGKVLTQDQLKMRG</sequence>
<feature type="domain" description="Reverse transcriptase zinc-binding" evidence="1">
    <location>
        <begin position="162"/>
        <end position="215"/>
    </location>
</feature>
<dbReference type="Proteomes" id="UP000288805">
    <property type="component" value="Unassembled WGS sequence"/>
</dbReference>
<protein>
    <submittedName>
        <fullName evidence="2">Putative ribonuclease H protein</fullName>
    </submittedName>
</protein>
<dbReference type="Pfam" id="PF13966">
    <property type="entry name" value="zf-RVT"/>
    <property type="match status" value="1"/>
</dbReference>
<gene>
    <name evidence="2" type="primary">VvCHDh000004_1157</name>
    <name evidence="2" type="ORF">CK203_087260</name>
</gene>
<evidence type="ECO:0000259" key="1">
    <source>
        <dbReference type="Pfam" id="PF13966"/>
    </source>
</evidence>
<reference evidence="2 3" key="1">
    <citation type="journal article" date="2018" name="PLoS Genet.">
        <title>Population sequencing reveals clonal diversity and ancestral inbreeding in the grapevine cultivar Chardonnay.</title>
        <authorList>
            <person name="Roach M.J."/>
            <person name="Johnson D.L."/>
            <person name="Bohlmann J."/>
            <person name="van Vuuren H.J."/>
            <person name="Jones S.J."/>
            <person name="Pretorius I.S."/>
            <person name="Schmidt S.A."/>
            <person name="Borneman A.R."/>
        </authorList>
    </citation>
    <scope>NUCLEOTIDE SEQUENCE [LARGE SCALE GENOMIC DNA]</scope>
    <source>
        <strain evidence="3">cv. Chardonnay</strain>
        <tissue evidence="2">Leaf</tissue>
    </source>
</reference>
<dbReference type="PANTHER" id="PTHR33116:SF78">
    <property type="entry name" value="OS12G0587133 PROTEIN"/>
    <property type="match status" value="1"/>
</dbReference>
<organism evidence="2 3">
    <name type="scientific">Vitis vinifera</name>
    <name type="common">Grape</name>
    <dbReference type="NCBI Taxonomy" id="29760"/>
    <lineage>
        <taxon>Eukaryota</taxon>
        <taxon>Viridiplantae</taxon>
        <taxon>Streptophyta</taxon>
        <taxon>Embryophyta</taxon>
        <taxon>Tracheophyta</taxon>
        <taxon>Spermatophyta</taxon>
        <taxon>Magnoliopsida</taxon>
        <taxon>eudicotyledons</taxon>
        <taxon>Gunneridae</taxon>
        <taxon>Pentapetalae</taxon>
        <taxon>rosids</taxon>
        <taxon>Vitales</taxon>
        <taxon>Vitaceae</taxon>
        <taxon>Viteae</taxon>
        <taxon>Vitis</taxon>
    </lineage>
</organism>
<proteinExistence type="predicted"/>
<comment type="caution">
    <text evidence="2">The sequence shown here is derived from an EMBL/GenBank/DDBJ whole genome shotgun (WGS) entry which is preliminary data.</text>
</comment>
<accession>A0A438BM40</accession>
<evidence type="ECO:0000313" key="3">
    <source>
        <dbReference type="Proteomes" id="UP000288805"/>
    </source>
</evidence>
<dbReference type="AlphaFoldDB" id="A0A438BM40"/>
<dbReference type="InterPro" id="IPR026960">
    <property type="entry name" value="RVT-Znf"/>
</dbReference>
<evidence type="ECO:0000313" key="2">
    <source>
        <dbReference type="EMBL" id="RVW12035.1"/>
    </source>
</evidence>
<dbReference type="PANTHER" id="PTHR33116">
    <property type="entry name" value="REVERSE TRANSCRIPTASE ZINC-BINDING DOMAIN-CONTAINING PROTEIN-RELATED-RELATED"/>
    <property type="match status" value="1"/>
</dbReference>
<name>A0A438BM40_VITVI</name>
<dbReference type="EMBL" id="QGNW01002723">
    <property type="protein sequence ID" value="RVW12035.1"/>
    <property type="molecule type" value="Genomic_DNA"/>
</dbReference>